<dbReference type="SUPFAM" id="SSF55729">
    <property type="entry name" value="Acyl-CoA N-acyltransferases (Nat)"/>
    <property type="match status" value="1"/>
</dbReference>
<feature type="domain" description="N-acetyltransferase" evidence="2">
    <location>
        <begin position="1"/>
        <end position="136"/>
    </location>
</feature>
<accession>A0A1M7U001</accession>
<dbReference type="GO" id="GO:0016747">
    <property type="term" value="F:acyltransferase activity, transferring groups other than amino-acyl groups"/>
    <property type="evidence" value="ECO:0007669"/>
    <property type="project" value="InterPro"/>
</dbReference>
<dbReference type="EMBL" id="LT670849">
    <property type="protein sequence ID" value="SHN76180.1"/>
    <property type="molecule type" value="Genomic_DNA"/>
</dbReference>
<dbReference type="OrthoDB" id="9787920at2"/>
<proteinExistence type="predicted"/>
<evidence type="ECO:0000313" key="4">
    <source>
        <dbReference type="Proteomes" id="UP000184096"/>
    </source>
</evidence>
<sequence>MPAIAVERTIGETKRAVIGGLIGYNEQKMGKQRYRRFAVSLREKKKIVGGVVGEVWMTVLFIQLFWIDERFRGKGRGAALIKKIEDEARRFGAIRSYVDTMSVQAPGFYRRCGYKAFGSIKGYPGGVTRHWLTKAL</sequence>
<dbReference type="InterPro" id="IPR016181">
    <property type="entry name" value="Acyl_CoA_acyltransferase"/>
</dbReference>
<dbReference type="PANTHER" id="PTHR43259">
    <property type="entry name" value="SPT10P"/>
    <property type="match status" value="1"/>
</dbReference>
<evidence type="ECO:0000313" key="3">
    <source>
        <dbReference type="EMBL" id="SHN76180.1"/>
    </source>
</evidence>
<keyword evidence="1" id="KW-0812">Transmembrane</keyword>
<keyword evidence="1" id="KW-1133">Transmembrane helix</keyword>
<name>A0A1M7U001_9BRAD</name>
<evidence type="ECO:0000259" key="2">
    <source>
        <dbReference type="PROSITE" id="PS51186"/>
    </source>
</evidence>
<evidence type="ECO:0000256" key="1">
    <source>
        <dbReference type="SAM" id="Phobius"/>
    </source>
</evidence>
<keyword evidence="1" id="KW-0472">Membrane</keyword>
<dbReference type="InterPro" id="IPR052829">
    <property type="entry name" value="N-acetyltransferase_domain"/>
</dbReference>
<dbReference type="RefSeq" id="WP_072818912.1">
    <property type="nucleotide sequence ID" value="NZ_LT670849.1"/>
</dbReference>
<dbReference type="PROSITE" id="PS51186">
    <property type="entry name" value="GNAT"/>
    <property type="match status" value="1"/>
</dbReference>
<dbReference type="AlphaFoldDB" id="A0A1M7U001"/>
<dbReference type="Gene3D" id="3.40.630.30">
    <property type="match status" value="1"/>
</dbReference>
<dbReference type="InterPro" id="IPR000182">
    <property type="entry name" value="GNAT_dom"/>
</dbReference>
<dbReference type="Proteomes" id="UP000184096">
    <property type="component" value="Chromosome I"/>
</dbReference>
<feature type="transmembrane region" description="Helical" evidence="1">
    <location>
        <begin position="47"/>
        <end position="67"/>
    </location>
</feature>
<reference evidence="4" key="1">
    <citation type="submission" date="2016-11" db="EMBL/GenBank/DDBJ databases">
        <authorList>
            <person name="Varghese N."/>
            <person name="Submissions S."/>
        </authorList>
    </citation>
    <scope>NUCLEOTIDE SEQUENCE [LARGE SCALE GENOMIC DNA]</scope>
    <source>
        <strain evidence="4">GAS401</strain>
    </source>
</reference>
<dbReference type="PANTHER" id="PTHR43259:SF1">
    <property type="entry name" value="N-ACETYLTRANSFERASE DOMAIN-CONTAINING PROTEIN"/>
    <property type="match status" value="1"/>
</dbReference>
<keyword evidence="3" id="KW-0808">Transferase</keyword>
<dbReference type="CDD" id="cd04301">
    <property type="entry name" value="NAT_SF"/>
    <property type="match status" value="1"/>
</dbReference>
<gene>
    <name evidence="3" type="ORF">SAMN05444170_3133</name>
</gene>
<protein>
    <submittedName>
        <fullName evidence="3">Acetyltransferase (GNAT) family protein</fullName>
    </submittedName>
</protein>
<keyword evidence="4" id="KW-1185">Reference proteome</keyword>
<dbReference type="Pfam" id="PF00583">
    <property type="entry name" value="Acetyltransf_1"/>
    <property type="match status" value="1"/>
</dbReference>
<organism evidence="3 4">
    <name type="scientific">Bradyrhizobium erythrophlei</name>
    <dbReference type="NCBI Taxonomy" id="1437360"/>
    <lineage>
        <taxon>Bacteria</taxon>
        <taxon>Pseudomonadati</taxon>
        <taxon>Pseudomonadota</taxon>
        <taxon>Alphaproteobacteria</taxon>
        <taxon>Hyphomicrobiales</taxon>
        <taxon>Nitrobacteraceae</taxon>
        <taxon>Bradyrhizobium</taxon>
    </lineage>
</organism>